<feature type="region of interest" description="Disordered" evidence="1">
    <location>
        <begin position="134"/>
        <end position="164"/>
    </location>
</feature>
<name>W2RMQ6_CYPE1</name>
<protein>
    <submittedName>
        <fullName evidence="2">Uncharacterized protein</fullName>
    </submittedName>
</protein>
<organism evidence="2 3">
    <name type="scientific">Cyphellophora europaea (strain CBS 101466)</name>
    <name type="common">Phialophora europaea</name>
    <dbReference type="NCBI Taxonomy" id="1220924"/>
    <lineage>
        <taxon>Eukaryota</taxon>
        <taxon>Fungi</taxon>
        <taxon>Dikarya</taxon>
        <taxon>Ascomycota</taxon>
        <taxon>Pezizomycotina</taxon>
        <taxon>Eurotiomycetes</taxon>
        <taxon>Chaetothyriomycetidae</taxon>
        <taxon>Chaetothyriales</taxon>
        <taxon>Cyphellophoraceae</taxon>
        <taxon>Cyphellophora</taxon>
    </lineage>
</organism>
<feature type="compositionally biased region" description="Basic and acidic residues" evidence="1">
    <location>
        <begin position="139"/>
        <end position="154"/>
    </location>
</feature>
<dbReference type="Proteomes" id="UP000030752">
    <property type="component" value="Unassembled WGS sequence"/>
</dbReference>
<evidence type="ECO:0000313" key="3">
    <source>
        <dbReference type="Proteomes" id="UP000030752"/>
    </source>
</evidence>
<gene>
    <name evidence="2" type="ORF">HMPREF1541_07232</name>
</gene>
<dbReference type="VEuPathDB" id="FungiDB:HMPREF1541_07232"/>
<dbReference type="RefSeq" id="XP_008719779.1">
    <property type="nucleotide sequence ID" value="XM_008721557.1"/>
</dbReference>
<dbReference type="GeneID" id="19974571"/>
<dbReference type="EMBL" id="KB822723">
    <property type="protein sequence ID" value="ETN37610.1"/>
    <property type="molecule type" value="Genomic_DNA"/>
</dbReference>
<accession>W2RMQ6</accession>
<evidence type="ECO:0000256" key="1">
    <source>
        <dbReference type="SAM" id="MobiDB-lite"/>
    </source>
</evidence>
<keyword evidence="3" id="KW-1185">Reference proteome</keyword>
<dbReference type="AlphaFoldDB" id="W2RMQ6"/>
<reference evidence="2 3" key="1">
    <citation type="submission" date="2013-03" db="EMBL/GenBank/DDBJ databases">
        <title>The Genome Sequence of Phialophora europaea CBS 101466.</title>
        <authorList>
            <consortium name="The Broad Institute Genomics Platform"/>
            <person name="Cuomo C."/>
            <person name="de Hoog S."/>
            <person name="Gorbushina A."/>
            <person name="Walker B."/>
            <person name="Young S.K."/>
            <person name="Zeng Q."/>
            <person name="Gargeya S."/>
            <person name="Fitzgerald M."/>
            <person name="Haas B."/>
            <person name="Abouelleil A."/>
            <person name="Allen A.W."/>
            <person name="Alvarado L."/>
            <person name="Arachchi H.M."/>
            <person name="Berlin A.M."/>
            <person name="Chapman S.B."/>
            <person name="Gainer-Dewar J."/>
            <person name="Goldberg J."/>
            <person name="Griggs A."/>
            <person name="Gujja S."/>
            <person name="Hansen M."/>
            <person name="Howarth C."/>
            <person name="Imamovic A."/>
            <person name="Ireland A."/>
            <person name="Larimer J."/>
            <person name="McCowan C."/>
            <person name="Murphy C."/>
            <person name="Pearson M."/>
            <person name="Poon T.W."/>
            <person name="Priest M."/>
            <person name="Roberts A."/>
            <person name="Saif S."/>
            <person name="Shea T."/>
            <person name="Sisk P."/>
            <person name="Sykes S."/>
            <person name="Wortman J."/>
            <person name="Nusbaum C."/>
            <person name="Birren B."/>
        </authorList>
    </citation>
    <scope>NUCLEOTIDE SEQUENCE [LARGE SCALE GENOMIC DNA]</scope>
    <source>
        <strain evidence="2 3">CBS 101466</strain>
    </source>
</reference>
<evidence type="ECO:0000313" key="2">
    <source>
        <dbReference type="EMBL" id="ETN37610.1"/>
    </source>
</evidence>
<proteinExistence type="predicted"/>
<sequence length="164" mass="18301">MASKAIRPESTLLAERRQQARELLSRNTDYQQAHVWIQESLVYVLAKYGPPRKLGVSGLTDLLLLDFFQHDDDAQSSDPTVTPDAMVIWCKARAMVTKMFPDGASKEDVVKALSPCIIAWQQDLDVLKSLEETEPFDQGQERTKDATVGEHVGDIAKTQGEAEI</sequence>
<dbReference type="HOGENOM" id="CLU_1618948_0_0_1"/>
<dbReference type="InParanoid" id="W2RMQ6"/>